<keyword evidence="2" id="KW-1185">Reference proteome</keyword>
<dbReference type="Proteomes" id="UP000485058">
    <property type="component" value="Unassembled WGS sequence"/>
</dbReference>
<sequence length="105" mass="11067">MVIGDHILGRPNPWAELYSPGRTLSLLSPSSLQDLGQAVALTTEGLGSVPIPRGPEDVKGLVLPNSVPHLKPGEGAVVQQGLQKVAVYCDPKTGELHKRSALCTH</sequence>
<organism evidence="1 2">
    <name type="scientific">Haematococcus lacustris</name>
    <name type="common">Green alga</name>
    <name type="synonym">Haematococcus pluvialis</name>
    <dbReference type="NCBI Taxonomy" id="44745"/>
    <lineage>
        <taxon>Eukaryota</taxon>
        <taxon>Viridiplantae</taxon>
        <taxon>Chlorophyta</taxon>
        <taxon>core chlorophytes</taxon>
        <taxon>Chlorophyceae</taxon>
        <taxon>CS clade</taxon>
        <taxon>Chlamydomonadales</taxon>
        <taxon>Haematococcaceae</taxon>
        <taxon>Haematococcus</taxon>
    </lineage>
</organism>
<gene>
    <name evidence="1" type="ORF">HaLaN_12382</name>
</gene>
<evidence type="ECO:0000313" key="1">
    <source>
        <dbReference type="EMBL" id="GFH16036.1"/>
    </source>
</evidence>
<reference evidence="1 2" key="1">
    <citation type="submission" date="2020-02" db="EMBL/GenBank/DDBJ databases">
        <title>Draft genome sequence of Haematococcus lacustris strain NIES-144.</title>
        <authorList>
            <person name="Morimoto D."/>
            <person name="Nakagawa S."/>
            <person name="Yoshida T."/>
            <person name="Sawayama S."/>
        </authorList>
    </citation>
    <scope>NUCLEOTIDE SEQUENCE [LARGE SCALE GENOMIC DNA]</scope>
    <source>
        <strain evidence="1 2">NIES-144</strain>
    </source>
</reference>
<accession>A0A699Z9X3</accession>
<comment type="caution">
    <text evidence="1">The sequence shown here is derived from an EMBL/GenBank/DDBJ whole genome shotgun (WGS) entry which is preliminary data.</text>
</comment>
<evidence type="ECO:0000313" key="2">
    <source>
        <dbReference type="Proteomes" id="UP000485058"/>
    </source>
</evidence>
<feature type="non-terminal residue" evidence="1">
    <location>
        <position position="1"/>
    </location>
</feature>
<dbReference type="EMBL" id="BLLF01000936">
    <property type="protein sequence ID" value="GFH16036.1"/>
    <property type="molecule type" value="Genomic_DNA"/>
</dbReference>
<name>A0A699Z9X3_HAELA</name>
<proteinExistence type="predicted"/>
<feature type="non-terminal residue" evidence="1">
    <location>
        <position position="105"/>
    </location>
</feature>
<dbReference type="AlphaFoldDB" id="A0A699Z9X3"/>
<protein>
    <submittedName>
        <fullName evidence="1">Rieske domain-containing protein</fullName>
    </submittedName>
</protein>